<organism evidence="1">
    <name type="scientific">Mesocestoides corti</name>
    <name type="common">Flatworm</name>
    <dbReference type="NCBI Taxonomy" id="53468"/>
    <lineage>
        <taxon>Eukaryota</taxon>
        <taxon>Metazoa</taxon>
        <taxon>Spiralia</taxon>
        <taxon>Lophotrochozoa</taxon>
        <taxon>Platyhelminthes</taxon>
        <taxon>Cestoda</taxon>
        <taxon>Eucestoda</taxon>
        <taxon>Cyclophyllidea</taxon>
        <taxon>Mesocestoididae</taxon>
        <taxon>Mesocestoides</taxon>
    </lineage>
</organism>
<sequence length="144" mass="15914">MAILKVLRELYDMRDVEHRIKGQIEMLFRVFNFTVEDVTAAVILCDQSHLANLETQLIFCGGGGGESNLPLPATVNLATAQEQQRVSTLCHLTRLCLVRLFSDVHAQARLERNTRNPASQCPLTAPETSALFAGCSCARHFNGT</sequence>
<protein>
    <submittedName>
        <fullName evidence="1">Uncharacterized protein</fullName>
    </submittedName>
</protein>
<dbReference type="WBParaSite" id="MCU_013723-RA">
    <property type="protein sequence ID" value="MCU_013723-RA"/>
    <property type="gene ID" value="MCU_013723"/>
</dbReference>
<name>A0A5K3FZL8_MESCO</name>
<accession>A0A5K3FZL8</accession>
<evidence type="ECO:0000313" key="1">
    <source>
        <dbReference type="WBParaSite" id="MCU_013723-RA"/>
    </source>
</evidence>
<proteinExistence type="predicted"/>
<dbReference type="Gene3D" id="1.25.40.180">
    <property type="match status" value="1"/>
</dbReference>
<dbReference type="AlphaFoldDB" id="A0A5K3FZL8"/>
<reference evidence="1" key="1">
    <citation type="submission" date="2019-11" db="UniProtKB">
        <authorList>
            <consortium name="WormBaseParasite"/>
        </authorList>
    </citation>
    <scope>IDENTIFICATION</scope>
</reference>